<keyword evidence="5 6" id="KW-0460">Magnesium</keyword>
<dbReference type="Gene3D" id="3.40.50.1010">
    <property type="entry name" value="5'-nuclease"/>
    <property type="match status" value="1"/>
</dbReference>
<reference evidence="9" key="1">
    <citation type="journal article" date="2019" name="Int. J. Syst. Evol. Microbiol.">
        <title>The Global Catalogue of Microorganisms (GCM) 10K type strain sequencing project: providing services to taxonomists for standard genome sequencing and annotation.</title>
        <authorList>
            <consortium name="The Broad Institute Genomics Platform"/>
            <consortium name="The Broad Institute Genome Sequencing Center for Infectious Disease"/>
            <person name="Wu L."/>
            <person name="Ma J."/>
        </authorList>
    </citation>
    <scope>NUCLEOTIDE SEQUENCE [LARGE SCALE GENOMIC DNA]</scope>
    <source>
        <strain evidence="9">JCM 16540</strain>
    </source>
</reference>
<comment type="caution">
    <text evidence="8">The sequence shown here is derived from an EMBL/GenBank/DDBJ whole genome shotgun (WGS) entry which is preliminary data.</text>
</comment>
<dbReference type="Proteomes" id="UP001500767">
    <property type="component" value="Unassembled WGS sequence"/>
</dbReference>
<dbReference type="EC" id="3.1.-.-" evidence="6"/>
<evidence type="ECO:0000259" key="7">
    <source>
        <dbReference type="Pfam" id="PF01850"/>
    </source>
</evidence>
<feature type="binding site" evidence="6">
    <location>
        <position position="5"/>
    </location>
    <ligand>
        <name>Mg(2+)</name>
        <dbReference type="ChEBI" id="CHEBI:18420"/>
    </ligand>
</feature>
<evidence type="ECO:0000256" key="6">
    <source>
        <dbReference type="HAMAP-Rule" id="MF_00265"/>
    </source>
</evidence>
<keyword evidence="6" id="KW-0800">Toxin</keyword>
<dbReference type="RefSeq" id="WP_204911108.1">
    <property type="nucleotide sequence ID" value="NZ_BAAAYR010000005.1"/>
</dbReference>
<name>A0ABP6Y6X4_9ACTN</name>
<proteinExistence type="inferred from homology"/>
<evidence type="ECO:0000256" key="5">
    <source>
        <dbReference type="ARBA" id="ARBA00022842"/>
    </source>
</evidence>
<feature type="binding site" evidence="6">
    <location>
        <position position="94"/>
    </location>
    <ligand>
        <name>Mg(2+)</name>
        <dbReference type="ChEBI" id="CHEBI:18420"/>
    </ligand>
</feature>
<dbReference type="Pfam" id="PF01850">
    <property type="entry name" value="PIN"/>
    <property type="match status" value="1"/>
</dbReference>
<keyword evidence="2 6" id="KW-0540">Nuclease</keyword>
<evidence type="ECO:0000313" key="9">
    <source>
        <dbReference type="Proteomes" id="UP001500767"/>
    </source>
</evidence>
<comment type="similarity">
    <text evidence="6">Belongs to the PINc/VapC protein family.</text>
</comment>
<keyword evidence="1 6" id="KW-1277">Toxin-antitoxin system</keyword>
<evidence type="ECO:0000256" key="2">
    <source>
        <dbReference type="ARBA" id="ARBA00022722"/>
    </source>
</evidence>
<evidence type="ECO:0000256" key="1">
    <source>
        <dbReference type="ARBA" id="ARBA00022649"/>
    </source>
</evidence>
<keyword evidence="4 6" id="KW-0378">Hydrolase</keyword>
<organism evidence="8 9">
    <name type="scientific">Microlunatus spumicola</name>
    <dbReference type="NCBI Taxonomy" id="81499"/>
    <lineage>
        <taxon>Bacteria</taxon>
        <taxon>Bacillati</taxon>
        <taxon>Actinomycetota</taxon>
        <taxon>Actinomycetes</taxon>
        <taxon>Propionibacteriales</taxon>
        <taxon>Propionibacteriaceae</taxon>
        <taxon>Microlunatus</taxon>
    </lineage>
</organism>
<dbReference type="InterPro" id="IPR029060">
    <property type="entry name" value="PIN-like_dom_sf"/>
</dbReference>
<protein>
    <recommendedName>
        <fullName evidence="6">Ribonuclease VapC</fullName>
        <shortName evidence="6">RNase VapC</shortName>
        <ecNumber evidence="6">3.1.-.-</ecNumber>
    </recommendedName>
    <alternativeName>
        <fullName evidence="6">Toxin VapC</fullName>
    </alternativeName>
</protein>
<dbReference type="InterPro" id="IPR002716">
    <property type="entry name" value="PIN_dom"/>
</dbReference>
<sequence length="129" mass="13698">MIYLDSCLVIYLVEPESSAHAGVRAAVAGAGQASLAVSGLVVMECLVGPARDADEGLRDDYERAFGAMALLPLTRPVFERAALLRAEHRLKTSDAIHLAAALEGGCDELWTDDDRLSRAAGSFARVVGR</sequence>
<feature type="domain" description="PIN" evidence="7">
    <location>
        <begin position="2"/>
        <end position="120"/>
    </location>
</feature>
<dbReference type="EMBL" id="BAAAYR010000005">
    <property type="protein sequence ID" value="GAA3576352.1"/>
    <property type="molecule type" value="Genomic_DNA"/>
</dbReference>
<evidence type="ECO:0000256" key="4">
    <source>
        <dbReference type="ARBA" id="ARBA00022801"/>
    </source>
</evidence>
<evidence type="ECO:0000256" key="3">
    <source>
        <dbReference type="ARBA" id="ARBA00022723"/>
    </source>
</evidence>
<dbReference type="SUPFAM" id="SSF88723">
    <property type="entry name" value="PIN domain-like"/>
    <property type="match status" value="1"/>
</dbReference>
<dbReference type="HAMAP" id="MF_00265">
    <property type="entry name" value="VapC_Nob1"/>
    <property type="match status" value="1"/>
</dbReference>
<keyword evidence="9" id="KW-1185">Reference proteome</keyword>
<dbReference type="InterPro" id="IPR022907">
    <property type="entry name" value="VapC_family"/>
</dbReference>
<comment type="cofactor">
    <cofactor evidence="6">
        <name>Mg(2+)</name>
        <dbReference type="ChEBI" id="CHEBI:18420"/>
    </cofactor>
</comment>
<evidence type="ECO:0000313" key="8">
    <source>
        <dbReference type="EMBL" id="GAA3576352.1"/>
    </source>
</evidence>
<gene>
    <name evidence="6" type="primary">vapC</name>
    <name evidence="8" type="ORF">GCM10022197_36980</name>
</gene>
<keyword evidence="3 6" id="KW-0479">Metal-binding</keyword>
<comment type="function">
    <text evidence="6">Toxic component of a toxin-antitoxin (TA) system. An RNase.</text>
</comment>
<accession>A0ABP6Y6X4</accession>